<accession>A0A6H2A3H5</accession>
<evidence type="ECO:0000313" key="2">
    <source>
        <dbReference type="EMBL" id="QJA74196.1"/>
    </source>
</evidence>
<organism evidence="1">
    <name type="scientific">viral metagenome</name>
    <dbReference type="NCBI Taxonomy" id="1070528"/>
    <lineage>
        <taxon>unclassified sequences</taxon>
        <taxon>metagenomes</taxon>
        <taxon>organismal metagenomes</taxon>
    </lineage>
</organism>
<protein>
    <submittedName>
        <fullName evidence="1">Uncharacterized protein</fullName>
    </submittedName>
</protein>
<proteinExistence type="predicted"/>
<sequence length="70" mass="7919">MELFKKKEEKKLLVKDLMEDLAYGNRTKEMVENALKKIKESNVDVSGFSGWSGTSGFSGVLDNRFFSGPR</sequence>
<name>A0A6H2A3H5_9ZZZZ</name>
<dbReference type="EMBL" id="MT142081">
    <property type="protein sequence ID" value="QJA74196.1"/>
    <property type="molecule type" value="Genomic_DNA"/>
</dbReference>
<evidence type="ECO:0000313" key="1">
    <source>
        <dbReference type="EMBL" id="QJA54279.1"/>
    </source>
</evidence>
<reference evidence="1" key="1">
    <citation type="submission" date="2020-03" db="EMBL/GenBank/DDBJ databases">
        <title>The deep terrestrial virosphere.</title>
        <authorList>
            <person name="Holmfeldt K."/>
            <person name="Nilsson E."/>
            <person name="Simone D."/>
            <person name="Lopez-Fernandez M."/>
            <person name="Wu X."/>
            <person name="de Brujin I."/>
            <person name="Lundin D."/>
            <person name="Andersson A."/>
            <person name="Bertilsson S."/>
            <person name="Dopson M."/>
        </authorList>
    </citation>
    <scope>NUCLEOTIDE SEQUENCE</scope>
    <source>
        <strain evidence="2">MM415A02079</strain>
        <strain evidence="1">TM448A04580</strain>
    </source>
</reference>
<dbReference type="EMBL" id="MT144492">
    <property type="protein sequence ID" value="QJA54279.1"/>
    <property type="molecule type" value="Genomic_DNA"/>
</dbReference>
<dbReference type="AlphaFoldDB" id="A0A6H2A3H5"/>
<gene>
    <name evidence="2" type="ORF">MM415A02079_0006</name>
    <name evidence="1" type="ORF">TM448A04580_0009</name>
</gene>